<evidence type="ECO:0000313" key="3">
    <source>
        <dbReference type="Proteomes" id="UP000775872"/>
    </source>
</evidence>
<organism evidence="2 3">
    <name type="scientific">Clonostachys solani</name>
    <dbReference type="NCBI Taxonomy" id="160281"/>
    <lineage>
        <taxon>Eukaryota</taxon>
        <taxon>Fungi</taxon>
        <taxon>Dikarya</taxon>
        <taxon>Ascomycota</taxon>
        <taxon>Pezizomycotina</taxon>
        <taxon>Sordariomycetes</taxon>
        <taxon>Hypocreomycetidae</taxon>
        <taxon>Hypocreales</taxon>
        <taxon>Bionectriaceae</taxon>
        <taxon>Clonostachys</taxon>
    </lineage>
</organism>
<reference evidence="2" key="1">
    <citation type="submission" date="2021-10" db="EMBL/GenBank/DDBJ databases">
        <authorList>
            <person name="Piombo E."/>
        </authorList>
    </citation>
    <scope>NUCLEOTIDE SEQUENCE</scope>
</reference>
<feature type="domain" description="SET" evidence="1">
    <location>
        <begin position="14"/>
        <end position="223"/>
    </location>
</feature>
<gene>
    <name evidence="2" type="ORF">CSOL1703_00015886</name>
</gene>
<keyword evidence="3" id="KW-1185">Reference proteome</keyword>
<dbReference type="Proteomes" id="UP000775872">
    <property type="component" value="Unassembled WGS sequence"/>
</dbReference>
<dbReference type="InterPro" id="IPR001214">
    <property type="entry name" value="SET_dom"/>
</dbReference>
<dbReference type="AlphaFoldDB" id="A0A9P0EP20"/>
<dbReference type="OrthoDB" id="441812at2759"/>
<dbReference type="Gene3D" id="3.90.1410.10">
    <property type="entry name" value="set domain protein methyltransferase, domain 1"/>
    <property type="match status" value="1"/>
</dbReference>
<dbReference type="PROSITE" id="PS50280">
    <property type="entry name" value="SET"/>
    <property type="match status" value="1"/>
</dbReference>
<accession>A0A9P0EP20</accession>
<comment type="caution">
    <text evidence="2">The sequence shown here is derived from an EMBL/GenBank/DDBJ whole genome shotgun (WGS) entry which is preliminary data.</text>
</comment>
<dbReference type="PANTHER" id="PTHR13271">
    <property type="entry name" value="UNCHARACTERIZED PUTATIVE METHYLTRANSFERASE"/>
    <property type="match status" value="1"/>
</dbReference>
<proteinExistence type="predicted"/>
<dbReference type="InterPro" id="IPR050600">
    <property type="entry name" value="SETD3_SETD6_MTase"/>
</dbReference>
<dbReference type="PANTHER" id="PTHR13271:SF137">
    <property type="entry name" value="SET DOMAIN-CONTAINING PROTEIN"/>
    <property type="match status" value="1"/>
</dbReference>
<dbReference type="InterPro" id="IPR046341">
    <property type="entry name" value="SET_dom_sf"/>
</dbReference>
<name>A0A9P0EP20_9HYPO</name>
<protein>
    <recommendedName>
        <fullName evidence="1">SET domain-containing protein</fullName>
    </recommendedName>
</protein>
<dbReference type="GO" id="GO:0016279">
    <property type="term" value="F:protein-lysine N-methyltransferase activity"/>
    <property type="evidence" value="ECO:0007669"/>
    <property type="project" value="TreeGrafter"/>
</dbReference>
<dbReference type="EMBL" id="CABFOC020000048">
    <property type="protein sequence ID" value="CAH0054413.1"/>
    <property type="molecule type" value="Genomic_DNA"/>
</dbReference>
<dbReference type="SUPFAM" id="SSF82199">
    <property type="entry name" value="SET domain"/>
    <property type="match status" value="1"/>
</dbReference>
<dbReference type="Pfam" id="PF00856">
    <property type="entry name" value="SET"/>
    <property type="match status" value="1"/>
</dbReference>
<sequence length="241" mass="27512">MDAIESLLRRAEGQGVKISGIKPIAVPGRGIGVVAIHDIKEGDAIMTVPIEAIRSLHTIPEDISCQLSPEMTIHGLLAAELALHRNPTADWAGLVPQWTDFEATVPMLWPEELQLLLPAEAKRILAKQLARFKIDWDTFRKGFPNQDRRDYLYAWLLVNTRAFYFDMNNMMSYPWHDRLALLPVADLFNHANTGCIVSLMTEHYIITADRPYRASEEMCISYRDHSNNYLISEYGFLLRDN</sequence>
<evidence type="ECO:0000259" key="1">
    <source>
        <dbReference type="PROSITE" id="PS50280"/>
    </source>
</evidence>
<evidence type="ECO:0000313" key="2">
    <source>
        <dbReference type="EMBL" id="CAH0054413.1"/>
    </source>
</evidence>